<accession>X0XRJ7</accession>
<protein>
    <submittedName>
        <fullName evidence="1">Uncharacterized protein</fullName>
    </submittedName>
</protein>
<organism evidence="1">
    <name type="scientific">marine sediment metagenome</name>
    <dbReference type="NCBI Taxonomy" id="412755"/>
    <lineage>
        <taxon>unclassified sequences</taxon>
        <taxon>metagenomes</taxon>
        <taxon>ecological metagenomes</taxon>
    </lineage>
</organism>
<gene>
    <name evidence="1" type="ORF">S01H1_63908</name>
</gene>
<reference evidence="1" key="1">
    <citation type="journal article" date="2014" name="Front. Microbiol.">
        <title>High frequency of phylogenetically diverse reductive dehalogenase-homologous genes in deep subseafloor sedimentary metagenomes.</title>
        <authorList>
            <person name="Kawai M."/>
            <person name="Futagami T."/>
            <person name="Toyoda A."/>
            <person name="Takaki Y."/>
            <person name="Nishi S."/>
            <person name="Hori S."/>
            <person name="Arai W."/>
            <person name="Tsubouchi T."/>
            <person name="Morono Y."/>
            <person name="Uchiyama I."/>
            <person name="Ito T."/>
            <person name="Fujiyama A."/>
            <person name="Inagaki F."/>
            <person name="Takami H."/>
        </authorList>
    </citation>
    <scope>NUCLEOTIDE SEQUENCE</scope>
    <source>
        <strain evidence="1">Expedition CK06-06</strain>
    </source>
</reference>
<sequence length="251" mass="27342">ESQPDSGATGVEVDVVLGWTAGREAGTHDVYVSTDEQAVIDGTAPVATVTETSHGPLALDLDTTQYWKVNEVNEAETPSTWESAIWSFTTTDNIVVDDFESYNDLNPDDPQSNRIFYAWLDGLDNPTNGSIVGYDNPPFCERTIVHGGNQSMPLYYDNSVGYSEATLTLTYPRDWTENGITTLSICFRGISDNAAETLYVVLNGSAVVQHDNPNAAQIGDWTEWTIDLQAFADQGVNLANVNTIAIGFGDR</sequence>
<comment type="caution">
    <text evidence="1">The sequence shown here is derived from an EMBL/GenBank/DDBJ whole genome shotgun (WGS) entry which is preliminary data.</text>
</comment>
<dbReference type="Gene3D" id="2.60.40.10">
    <property type="entry name" value="Immunoglobulins"/>
    <property type="match status" value="1"/>
</dbReference>
<feature type="non-terminal residue" evidence="1">
    <location>
        <position position="1"/>
    </location>
</feature>
<name>X0XRJ7_9ZZZZ</name>
<dbReference type="EMBL" id="BARS01042085">
    <property type="protein sequence ID" value="GAG39283.1"/>
    <property type="molecule type" value="Genomic_DNA"/>
</dbReference>
<proteinExistence type="predicted"/>
<dbReference type="InterPro" id="IPR013783">
    <property type="entry name" value="Ig-like_fold"/>
</dbReference>
<dbReference type="AlphaFoldDB" id="X0XRJ7"/>
<feature type="non-terminal residue" evidence="1">
    <location>
        <position position="251"/>
    </location>
</feature>
<evidence type="ECO:0000313" key="1">
    <source>
        <dbReference type="EMBL" id="GAG39283.1"/>
    </source>
</evidence>